<evidence type="ECO:0000313" key="2">
    <source>
        <dbReference type="EMBL" id="CUN95729.1"/>
    </source>
</evidence>
<proteinExistence type="predicted"/>
<accession>A0A174B681</accession>
<sequence length="360" mass="41209">MYNEFAPTADTLFLLVLSILTLESVHSIRFLYQHFLSGITTKSLNTFYHACSYAKVDSSHFMNITAKVALRMIPDSLATQPIFLCVDDTMVAKAGTRFENVSKLFDHAAHNGSNYLNGHCFVSIMLCIPVWKNDRVSYLSLPLGYRMWQKKESKLELAASMIRQVMPEFQEKKQVIILCDSWYTKRNLVSIVDEYLNLDLIGNARIDSVMYAPAHTGRRGRPAKHGKRLSVETDFAFSNEKIGDYYIGAHRVITNLFGCREIQAYVTATEKEHGTKRLFFSTIFPEDLQIFCAWQEKEPLNQTGSDRMKYIPLFLYSFRWNIIPISALGILKQATMNRKRSGLFVTIWCEAAKGLKCLSI</sequence>
<dbReference type="InterPro" id="IPR038721">
    <property type="entry name" value="IS701-like_DDE_dom"/>
</dbReference>
<protein>
    <recommendedName>
        <fullName evidence="1">Transposase IS701-like DDE domain-containing protein</fullName>
    </recommendedName>
</protein>
<dbReference type="Proteomes" id="UP000095380">
    <property type="component" value="Unassembled WGS sequence"/>
</dbReference>
<gene>
    <name evidence="2" type="ORF">ERS852408_01210</name>
</gene>
<dbReference type="Pfam" id="PF13546">
    <property type="entry name" value="DDE_5"/>
    <property type="match status" value="1"/>
</dbReference>
<dbReference type="EMBL" id="CYYM01000005">
    <property type="protein sequence ID" value="CUN95729.1"/>
    <property type="molecule type" value="Genomic_DNA"/>
</dbReference>
<evidence type="ECO:0000313" key="3">
    <source>
        <dbReference type="Proteomes" id="UP000095380"/>
    </source>
</evidence>
<dbReference type="AlphaFoldDB" id="A0A174B681"/>
<organism evidence="2 3">
    <name type="scientific">Dorea longicatena</name>
    <dbReference type="NCBI Taxonomy" id="88431"/>
    <lineage>
        <taxon>Bacteria</taxon>
        <taxon>Bacillati</taxon>
        <taxon>Bacillota</taxon>
        <taxon>Clostridia</taxon>
        <taxon>Lachnospirales</taxon>
        <taxon>Lachnospiraceae</taxon>
        <taxon>Dorea</taxon>
    </lineage>
</organism>
<reference evidence="2 3" key="1">
    <citation type="submission" date="2015-09" db="EMBL/GenBank/DDBJ databases">
        <authorList>
            <consortium name="Pathogen Informatics"/>
        </authorList>
    </citation>
    <scope>NUCLEOTIDE SEQUENCE [LARGE SCALE GENOMIC DNA]</scope>
    <source>
        <strain evidence="2 3">2789STDY5608851</strain>
    </source>
</reference>
<name>A0A174B681_9FIRM</name>
<dbReference type="RefSeq" id="WP_330376412.1">
    <property type="nucleotide sequence ID" value="NZ_JBDMSB010000037.1"/>
</dbReference>
<feature type="domain" description="Transposase IS701-like DDE" evidence="1">
    <location>
        <begin position="44"/>
        <end position="230"/>
    </location>
</feature>
<evidence type="ECO:0000259" key="1">
    <source>
        <dbReference type="Pfam" id="PF13546"/>
    </source>
</evidence>